<evidence type="ECO:0000256" key="5">
    <source>
        <dbReference type="ARBA" id="ARBA00023136"/>
    </source>
</evidence>
<evidence type="ECO:0000256" key="1">
    <source>
        <dbReference type="ARBA" id="ARBA00004141"/>
    </source>
</evidence>
<dbReference type="CDD" id="cd11484">
    <property type="entry name" value="SLC-NCS1sbd_CobB-like"/>
    <property type="match status" value="1"/>
</dbReference>
<evidence type="ECO:0000256" key="6">
    <source>
        <dbReference type="SAM" id="Phobius"/>
    </source>
</evidence>
<evidence type="ECO:0000256" key="4">
    <source>
        <dbReference type="ARBA" id="ARBA00022989"/>
    </source>
</evidence>
<feature type="transmembrane region" description="Helical" evidence="6">
    <location>
        <begin position="398"/>
        <end position="421"/>
    </location>
</feature>
<keyword evidence="4 6" id="KW-1133">Transmembrane helix</keyword>
<feature type="transmembrane region" description="Helical" evidence="6">
    <location>
        <begin position="234"/>
        <end position="256"/>
    </location>
</feature>
<reference evidence="7 8" key="1">
    <citation type="submission" date="2021-01" db="EMBL/GenBank/DDBJ databases">
        <title>Genomic Encyclopedia of Type Strains, Phase IV (KMG-IV): sequencing the most valuable type-strain genomes for metagenomic binning, comparative biology and taxonomic classification.</title>
        <authorList>
            <person name="Goeker M."/>
        </authorList>
    </citation>
    <scope>NUCLEOTIDE SEQUENCE [LARGE SCALE GENOMIC DNA]</scope>
    <source>
        <strain evidence="7 8">DSM 24834</strain>
    </source>
</reference>
<keyword evidence="5 6" id="KW-0472">Membrane</keyword>
<dbReference type="PANTHER" id="PTHR30569">
    <property type="entry name" value="CYTOSINE TRANSPORTER CODB"/>
    <property type="match status" value="1"/>
</dbReference>
<feature type="transmembrane region" description="Helical" evidence="6">
    <location>
        <begin position="29"/>
        <end position="51"/>
    </location>
</feature>
<comment type="similarity">
    <text evidence="2">Belongs to the purine-cytosine permease (2.A.39) family.</text>
</comment>
<comment type="subcellular location">
    <subcellularLocation>
        <location evidence="1">Membrane</location>
        <topology evidence="1">Multi-pass membrane protein</topology>
    </subcellularLocation>
</comment>
<evidence type="ECO:0000313" key="7">
    <source>
        <dbReference type="EMBL" id="MBM7587189.1"/>
    </source>
</evidence>
<feature type="transmembrane region" description="Helical" evidence="6">
    <location>
        <begin position="373"/>
        <end position="392"/>
    </location>
</feature>
<dbReference type="EMBL" id="JAFBDZ010000004">
    <property type="protein sequence ID" value="MBM7587189.1"/>
    <property type="molecule type" value="Genomic_DNA"/>
</dbReference>
<dbReference type="InterPro" id="IPR030191">
    <property type="entry name" value="CodB"/>
</dbReference>
<keyword evidence="8" id="KW-1185">Reference proteome</keyword>
<keyword evidence="3 6" id="KW-0812">Transmembrane</keyword>
<feature type="transmembrane region" description="Helical" evidence="6">
    <location>
        <begin position="203"/>
        <end position="222"/>
    </location>
</feature>
<dbReference type="PANTHER" id="PTHR30569:SF0">
    <property type="entry name" value="CYTOSINE PERMEASE"/>
    <property type="match status" value="1"/>
</dbReference>
<feature type="transmembrane region" description="Helical" evidence="6">
    <location>
        <begin position="311"/>
        <end position="330"/>
    </location>
</feature>
<feature type="transmembrane region" description="Helical" evidence="6">
    <location>
        <begin position="99"/>
        <end position="120"/>
    </location>
</feature>
<accession>A0ABS2NH83</accession>
<dbReference type="InterPro" id="IPR001248">
    <property type="entry name" value="Pur-cyt_permease"/>
</dbReference>
<evidence type="ECO:0000256" key="3">
    <source>
        <dbReference type="ARBA" id="ARBA00022692"/>
    </source>
</evidence>
<feature type="transmembrane region" description="Helical" evidence="6">
    <location>
        <begin position="57"/>
        <end position="79"/>
    </location>
</feature>
<protein>
    <submittedName>
        <fullName evidence="7">Cytosine permease</fullName>
    </submittedName>
</protein>
<comment type="caution">
    <text evidence="7">The sequence shown here is derived from an EMBL/GenBank/DDBJ whole genome shotgun (WGS) entry which is preliminary data.</text>
</comment>
<feature type="transmembrane region" description="Helical" evidence="6">
    <location>
        <begin position="140"/>
        <end position="157"/>
    </location>
</feature>
<feature type="transmembrane region" description="Helical" evidence="6">
    <location>
        <begin position="268"/>
        <end position="290"/>
    </location>
</feature>
<name>A0ABS2NH83_9BACI</name>
<evidence type="ECO:0000313" key="8">
    <source>
        <dbReference type="Proteomes" id="UP001646157"/>
    </source>
</evidence>
<dbReference type="Gene3D" id="1.10.4160.10">
    <property type="entry name" value="Hydantoin permease"/>
    <property type="match status" value="1"/>
</dbReference>
<feature type="transmembrane region" description="Helical" evidence="6">
    <location>
        <begin position="336"/>
        <end position="353"/>
    </location>
</feature>
<gene>
    <name evidence="7" type="ORF">JOC86_003762</name>
</gene>
<dbReference type="RefSeq" id="WP_205174390.1">
    <property type="nucleotide sequence ID" value="NZ_JAFBDZ010000004.1"/>
</dbReference>
<organism evidence="7 8">
    <name type="scientific">Rossellomorea pakistanensis</name>
    <dbReference type="NCBI Taxonomy" id="992288"/>
    <lineage>
        <taxon>Bacteria</taxon>
        <taxon>Bacillati</taxon>
        <taxon>Bacillota</taxon>
        <taxon>Bacilli</taxon>
        <taxon>Bacillales</taxon>
        <taxon>Bacillaceae</taxon>
        <taxon>Rossellomorea</taxon>
    </lineage>
</organism>
<dbReference type="Pfam" id="PF02133">
    <property type="entry name" value="Transp_cyt_pur"/>
    <property type="match status" value="1"/>
</dbReference>
<feature type="transmembrane region" description="Helical" evidence="6">
    <location>
        <begin position="164"/>
        <end position="183"/>
    </location>
</feature>
<proteinExistence type="inferred from homology"/>
<sequence length="443" mass="46929">MENKHHVIKDYEREPVPQDQRKGWVKLSVVWMGAIIALSATALGGTLGGGLSMTQAVIASFVGCLILSILSALCGIVGAKTGLSTSFVSMFALGKYGSYAVSVIIAIALFGWFGVQLDLFGASLHNILINVFHLDIHPKLLVVIGGILMTTTAFIGYKAIEKLSLIAVPLLGLLLIASLIRVMNGRSMDEVVNAPLIGDPLTIGLSISLIIGSLAIGAIIGPDISRYAKSTKDAVISSFAGFFIGFSIVLIIAAILAKATAQVDIVEIMLGLGWGTSAMLILILAQWTTNDNNLYSSALGFSVIFKNTPKYILTITAGLIGTIMAVAGIYENFIPFLIFLSAFIPPIGGIYVGDYLMNPSKYRYYKLSSIQNVNFVSVSIWIVAALVAFITTPAPNGFGLFTLTGASGFDAFLVSFGLQLIASKTSQNKIQAITSKNQGGSIL</sequence>
<dbReference type="Proteomes" id="UP001646157">
    <property type="component" value="Unassembled WGS sequence"/>
</dbReference>
<evidence type="ECO:0000256" key="2">
    <source>
        <dbReference type="ARBA" id="ARBA00008974"/>
    </source>
</evidence>